<dbReference type="Pfam" id="PF15956">
    <property type="entry name" value="DUF4760"/>
    <property type="match status" value="1"/>
</dbReference>
<proteinExistence type="predicted"/>
<feature type="transmembrane region" description="Helical" evidence="1">
    <location>
        <begin position="6"/>
        <end position="27"/>
    </location>
</feature>
<accession>A0A2A4CJK1</accession>
<name>A0A2A4CJK1_9RHOB</name>
<evidence type="ECO:0000256" key="1">
    <source>
        <dbReference type="SAM" id="Phobius"/>
    </source>
</evidence>
<sequence length="173" mass="20012">MWYETFLLFIEITSTILVFSGLLFAAYQIHQTRLSLDLSAAQHLEANEWNRRIAAQQALDQLKGSPVLSTLQTRFRYIDTKEVIPLERLRKAFEEDANLQPDLYGLLNSYEKLARSVNLGIYDEEVIRVGRRGAMSKAFLAFKEVIEARRVDYGAPNAWLELEKLVTRWEAQS</sequence>
<keyword evidence="1" id="KW-0812">Transmembrane</keyword>
<keyword evidence="1" id="KW-0472">Membrane</keyword>
<keyword evidence="3" id="KW-1185">Reference proteome</keyword>
<evidence type="ECO:0000313" key="2">
    <source>
        <dbReference type="EMBL" id="PCD76203.1"/>
    </source>
</evidence>
<dbReference type="InterPro" id="IPR031876">
    <property type="entry name" value="DUF4760"/>
</dbReference>
<dbReference type="OrthoDB" id="9553872at2"/>
<reference evidence="2 3" key="1">
    <citation type="submission" date="2017-09" db="EMBL/GenBank/DDBJ databases">
        <title>A multilocus sequence analysis scheme for characterization of bacteria in the genus Thioclava.</title>
        <authorList>
            <person name="Liu Y."/>
            <person name="Shao Z."/>
        </authorList>
    </citation>
    <scope>NUCLEOTIDE SEQUENCE [LARGE SCALE GENOMIC DNA]</scope>
    <source>
        <strain evidence="2 3">CAU 1312</strain>
    </source>
</reference>
<gene>
    <name evidence="2" type="ORF">CLN94_10270</name>
</gene>
<dbReference type="EMBL" id="NTJD01000007">
    <property type="protein sequence ID" value="PCD76203.1"/>
    <property type="molecule type" value="Genomic_DNA"/>
</dbReference>
<evidence type="ECO:0008006" key="4">
    <source>
        <dbReference type="Google" id="ProtNLM"/>
    </source>
</evidence>
<comment type="caution">
    <text evidence="2">The sequence shown here is derived from an EMBL/GenBank/DDBJ whole genome shotgun (WGS) entry which is preliminary data.</text>
</comment>
<evidence type="ECO:0000313" key="3">
    <source>
        <dbReference type="Proteomes" id="UP000243507"/>
    </source>
</evidence>
<organism evidence="2 3">
    <name type="scientific">Pseudothioclava arenosa</name>
    <dbReference type="NCBI Taxonomy" id="1795308"/>
    <lineage>
        <taxon>Bacteria</taxon>
        <taxon>Pseudomonadati</taxon>
        <taxon>Pseudomonadota</taxon>
        <taxon>Alphaproteobacteria</taxon>
        <taxon>Rhodobacterales</taxon>
        <taxon>Paracoccaceae</taxon>
        <taxon>Pseudothioclava</taxon>
    </lineage>
</organism>
<dbReference type="Proteomes" id="UP000243507">
    <property type="component" value="Unassembled WGS sequence"/>
</dbReference>
<protein>
    <recommendedName>
        <fullName evidence="4">DUF4760 domain-containing protein</fullName>
    </recommendedName>
</protein>
<keyword evidence="1" id="KW-1133">Transmembrane helix</keyword>
<dbReference type="AlphaFoldDB" id="A0A2A4CJK1"/>
<dbReference type="RefSeq" id="WP_096433852.1">
    <property type="nucleotide sequence ID" value="NZ_NTJD01000007.1"/>
</dbReference>